<dbReference type="PIRSF" id="PIRSF012318">
    <property type="entry name" value="UCP012318"/>
    <property type="match status" value="1"/>
</dbReference>
<dbReference type="SUPFAM" id="SSF47240">
    <property type="entry name" value="Ferritin-like"/>
    <property type="match status" value="1"/>
</dbReference>
<reference evidence="1 2" key="1">
    <citation type="journal article" date="2014" name="Front. Genet.">
        <title>Genome and metabolic network of "Candidatus Phaeomarinobacter ectocarpi" Ec32, a new candidate genus of Alphaproteobacteria frequently associated with brown algae.</title>
        <authorList>
            <person name="Dittami S.M."/>
            <person name="Barbeyron T."/>
            <person name="Boyen C."/>
            <person name="Cambefort J."/>
            <person name="Collet G."/>
            <person name="Delage L."/>
            <person name="Gobet A."/>
            <person name="Groisillier A."/>
            <person name="Leblanc C."/>
            <person name="Michel G."/>
            <person name="Scornet D."/>
            <person name="Siegel A."/>
            <person name="Tapia J.E."/>
            <person name="Tonon T."/>
        </authorList>
    </citation>
    <scope>NUCLEOTIDE SEQUENCE [LARGE SCALE GENOMIC DNA]</scope>
    <source>
        <strain evidence="1 2">Ec32</strain>
    </source>
</reference>
<dbReference type="EMBL" id="HG966617">
    <property type="protein sequence ID" value="CDO60922.1"/>
    <property type="molecule type" value="Genomic_DNA"/>
</dbReference>
<gene>
    <name evidence="1" type="ORF">BN1012_Phect2709</name>
</gene>
<dbReference type="Proteomes" id="UP000032160">
    <property type="component" value="Chromosome I"/>
</dbReference>
<dbReference type="AlphaFoldDB" id="X5MEG3"/>
<evidence type="ECO:0000313" key="2">
    <source>
        <dbReference type="Proteomes" id="UP000032160"/>
    </source>
</evidence>
<dbReference type="PATRIC" id="fig|1458461.3.peg.2715"/>
<accession>X5MEG3</accession>
<name>X5MEG3_9HYPH</name>
<dbReference type="HOGENOM" id="CLU_035354_0_1_5"/>
<dbReference type="STRING" id="1458461.BN1012_Phect2709"/>
<dbReference type="Pfam" id="PF04305">
    <property type="entry name" value="DUF455"/>
    <property type="match status" value="1"/>
</dbReference>
<dbReference type="InterPro" id="IPR009078">
    <property type="entry name" value="Ferritin-like_SF"/>
</dbReference>
<organism evidence="1 2">
    <name type="scientific">Candidatus Phaeomarinibacter ectocarpi</name>
    <dbReference type="NCBI Taxonomy" id="1458461"/>
    <lineage>
        <taxon>Bacteria</taxon>
        <taxon>Pseudomonadati</taxon>
        <taxon>Pseudomonadota</taxon>
        <taxon>Alphaproteobacteria</taxon>
        <taxon>Hyphomicrobiales</taxon>
        <taxon>Parvibaculaceae</taxon>
        <taxon>Candidatus Phaeomarinibacter</taxon>
    </lineage>
</organism>
<sequence length="270" mass="29249">MSASAPNHGLAAQAVAVLMTANASEKALAVRRMAADWRSGKLQWPGLKVEVPDRPARPSKPELLAPRAMKRRGPGSLAGRIALLHALAHIELNAIDLACDLLARFTNDRETPLPTAFADDWVKVADEEGKHFLMLEARLRELDATYGDLPAHDGLWQAAEATSHDFAARLAIVPLVHEARGLDVTPQTVSALERAGDQQSAKVLQTIYDDEIGHVSAGVTWFADAAMRRNRDPKELFDASVDAYHTGKLKGPFNEDARREAGLAALFAGT</sequence>
<evidence type="ECO:0000313" key="1">
    <source>
        <dbReference type="EMBL" id="CDO60922.1"/>
    </source>
</evidence>
<dbReference type="PANTHER" id="PTHR42782:SF4">
    <property type="entry name" value="DUF455 DOMAIN-CONTAINING PROTEIN"/>
    <property type="match status" value="1"/>
</dbReference>
<dbReference type="InterPro" id="IPR011197">
    <property type="entry name" value="UCP012318"/>
</dbReference>
<proteinExistence type="predicted"/>
<protein>
    <submittedName>
        <fullName evidence="1">COG2833: uncharacterized protein</fullName>
    </submittedName>
</protein>
<dbReference type="InterPro" id="IPR007402">
    <property type="entry name" value="DUF455"/>
</dbReference>
<dbReference type="CDD" id="cd00657">
    <property type="entry name" value="Ferritin_like"/>
    <property type="match status" value="1"/>
</dbReference>
<dbReference type="PANTHER" id="PTHR42782">
    <property type="entry name" value="SI:CH73-314G15.3"/>
    <property type="match status" value="1"/>
</dbReference>
<dbReference type="KEGG" id="pect:BN1012_Phect2709"/>
<keyword evidence="2" id="KW-1185">Reference proteome</keyword>